<organism evidence="5 6">
    <name type="scientific">Dinothrombium tinctorium</name>
    <dbReference type="NCBI Taxonomy" id="1965070"/>
    <lineage>
        <taxon>Eukaryota</taxon>
        <taxon>Metazoa</taxon>
        <taxon>Ecdysozoa</taxon>
        <taxon>Arthropoda</taxon>
        <taxon>Chelicerata</taxon>
        <taxon>Arachnida</taxon>
        <taxon>Acari</taxon>
        <taxon>Acariformes</taxon>
        <taxon>Trombidiformes</taxon>
        <taxon>Prostigmata</taxon>
        <taxon>Anystina</taxon>
        <taxon>Parasitengona</taxon>
        <taxon>Trombidioidea</taxon>
        <taxon>Trombidiidae</taxon>
        <taxon>Dinothrombium</taxon>
    </lineage>
</organism>
<dbReference type="GO" id="GO:0090433">
    <property type="term" value="F:palmitoyl-CoA ligase activity"/>
    <property type="evidence" value="ECO:0007669"/>
    <property type="project" value="TreeGrafter"/>
</dbReference>
<dbReference type="PANTHER" id="PTHR43272:SF83">
    <property type="entry name" value="ACYL-COA SYNTHETASE LONG-CHAIN, ISOFORM J"/>
    <property type="match status" value="1"/>
</dbReference>
<dbReference type="STRING" id="1965070.A0A3S3RGH3"/>
<protein>
    <submittedName>
        <fullName evidence="5">Long chain fatty acid CoA ligase-like protein</fullName>
    </submittedName>
</protein>
<evidence type="ECO:0000313" key="6">
    <source>
        <dbReference type="Proteomes" id="UP000285301"/>
    </source>
</evidence>
<comment type="caution">
    <text evidence="5">The sequence shown here is derived from an EMBL/GenBank/DDBJ whole genome shotgun (WGS) entry which is preliminary data.</text>
</comment>
<evidence type="ECO:0000256" key="4">
    <source>
        <dbReference type="ARBA" id="ARBA00022840"/>
    </source>
</evidence>
<evidence type="ECO:0000256" key="1">
    <source>
        <dbReference type="ARBA" id="ARBA00006432"/>
    </source>
</evidence>
<feature type="non-terminal residue" evidence="5">
    <location>
        <position position="1"/>
    </location>
</feature>
<dbReference type="Proteomes" id="UP000285301">
    <property type="component" value="Unassembled WGS sequence"/>
</dbReference>
<dbReference type="OrthoDB" id="1700726at2759"/>
<reference evidence="5 6" key="1">
    <citation type="journal article" date="2018" name="Gigascience">
        <title>Genomes of trombidid mites reveal novel predicted allergens and laterally-transferred genes associated with secondary metabolism.</title>
        <authorList>
            <person name="Dong X."/>
            <person name="Chaisiri K."/>
            <person name="Xia D."/>
            <person name="Armstrong S.D."/>
            <person name="Fang Y."/>
            <person name="Donnelly M.J."/>
            <person name="Kadowaki T."/>
            <person name="McGarry J.W."/>
            <person name="Darby A.C."/>
            <person name="Makepeace B.L."/>
        </authorList>
    </citation>
    <scope>NUCLEOTIDE SEQUENCE [LARGE SCALE GENOMIC DNA]</scope>
    <source>
        <strain evidence="5">UoL-WK</strain>
    </source>
</reference>
<keyword evidence="3" id="KW-0547">Nucleotide-binding</keyword>
<dbReference type="GO" id="GO:0005524">
    <property type="term" value="F:ATP binding"/>
    <property type="evidence" value="ECO:0007669"/>
    <property type="project" value="UniProtKB-KW"/>
</dbReference>
<dbReference type="SUPFAM" id="SSF56801">
    <property type="entry name" value="Acetyl-CoA synthetase-like"/>
    <property type="match status" value="1"/>
</dbReference>
<gene>
    <name evidence="5" type="ORF">B4U79_16861</name>
</gene>
<dbReference type="EMBL" id="NCKU01011267">
    <property type="protein sequence ID" value="RWS00501.1"/>
    <property type="molecule type" value="Genomic_DNA"/>
</dbReference>
<comment type="similarity">
    <text evidence="1">Belongs to the ATP-dependent AMP-binding enzyme family.</text>
</comment>
<proteinExistence type="inferred from homology"/>
<keyword evidence="4" id="KW-0067">ATP-binding</keyword>
<keyword evidence="6" id="KW-1185">Reference proteome</keyword>
<keyword evidence="2 5" id="KW-0436">Ligase</keyword>
<sequence>IETELKINEYVDNICVCGDSNHNYLIALIVPNRVKLQTLSKLSDSNESKLEFNELVNDSKVIDAVLSSIKITAIEAGLMKYEIPQKVKLCEEEWTPENGLITAAMKVRRKQIQEFYANDIKAMYSTDINANQNRMQNGSDNKQINIL</sequence>
<dbReference type="GO" id="GO:0005811">
    <property type="term" value="C:lipid droplet"/>
    <property type="evidence" value="ECO:0007669"/>
    <property type="project" value="TreeGrafter"/>
</dbReference>
<dbReference type="AlphaFoldDB" id="A0A3S3RGH3"/>
<evidence type="ECO:0000256" key="2">
    <source>
        <dbReference type="ARBA" id="ARBA00022598"/>
    </source>
</evidence>
<dbReference type="PANTHER" id="PTHR43272">
    <property type="entry name" value="LONG-CHAIN-FATTY-ACID--COA LIGASE"/>
    <property type="match status" value="1"/>
</dbReference>
<dbReference type="GO" id="GO:0030182">
    <property type="term" value="P:neuron differentiation"/>
    <property type="evidence" value="ECO:0007669"/>
    <property type="project" value="TreeGrafter"/>
</dbReference>
<accession>A0A3S3RGH3</accession>
<dbReference type="GO" id="GO:0005886">
    <property type="term" value="C:plasma membrane"/>
    <property type="evidence" value="ECO:0007669"/>
    <property type="project" value="TreeGrafter"/>
</dbReference>
<evidence type="ECO:0000256" key="3">
    <source>
        <dbReference type="ARBA" id="ARBA00022741"/>
    </source>
</evidence>
<dbReference type="GO" id="GO:0035336">
    <property type="term" value="P:long-chain fatty-acyl-CoA metabolic process"/>
    <property type="evidence" value="ECO:0007669"/>
    <property type="project" value="TreeGrafter"/>
</dbReference>
<evidence type="ECO:0000313" key="5">
    <source>
        <dbReference type="EMBL" id="RWS00501.1"/>
    </source>
</evidence>
<name>A0A3S3RGH3_9ACAR</name>
<dbReference type="GO" id="GO:0005783">
    <property type="term" value="C:endoplasmic reticulum"/>
    <property type="evidence" value="ECO:0007669"/>
    <property type="project" value="TreeGrafter"/>
</dbReference>